<dbReference type="Proteomes" id="UP000801492">
    <property type="component" value="Unassembled WGS sequence"/>
</dbReference>
<feature type="region of interest" description="Disordered" evidence="1">
    <location>
        <begin position="21"/>
        <end position="43"/>
    </location>
</feature>
<keyword evidence="3" id="KW-1185">Reference proteome</keyword>
<name>A0A8K0CFF7_IGNLU</name>
<dbReference type="AlphaFoldDB" id="A0A8K0CFF7"/>
<comment type="caution">
    <text evidence="2">The sequence shown here is derived from an EMBL/GenBank/DDBJ whole genome shotgun (WGS) entry which is preliminary data.</text>
</comment>
<protein>
    <recommendedName>
        <fullName evidence="4">Transposase Tc1-like domain-containing protein</fullName>
    </recommendedName>
</protein>
<dbReference type="OrthoDB" id="9996331at2759"/>
<evidence type="ECO:0000313" key="3">
    <source>
        <dbReference type="Proteomes" id="UP000801492"/>
    </source>
</evidence>
<proteinExistence type="predicted"/>
<evidence type="ECO:0008006" key="4">
    <source>
        <dbReference type="Google" id="ProtNLM"/>
    </source>
</evidence>
<gene>
    <name evidence="2" type="ORF">ILUMI_23015</name>
</gene>
<organism evidence="2 3">
    <name type="scientific">Ignelater luminosus</name>
    <name type="common">Cucubano</name>
    <name type="synonym">Pyrophorus luminosus</name>
    <dbReference type="NCBI Taxonomy" id="2038154"/>
    <lineage>
        <taxon>Eukaryota</taxon>
        <taxon>Metazoa</taxon>
        <taxon>Ecdysozoa</taxon>
        <taxon>Arthropoda</taxon>
        <taxon>Hexapoda</taxon>
        <taxon>Insecta</taxon>
        <taxon>Pterygota</taxon>
        <taxon>Neoptera</taxon>
        <taxon>Endopterygota</taxon>
        <taxon>Coleoptera</taxon>
        <taxon>Polyphaga</taxon>
        <taxon>Elateriformia</taxon>
        <taxon>Elateroidea</taxon>
        <taxon>Elateridae</taxon>
        <taxon>Agrypninae</taxon>
        <taxon>Pyrophorini</taxon>
        <taxon>Ignelater</taxon>
    </lineage>
</organism>
<dbReference type="EMBL" id="VTPC01090554">
    <property type="protein sequence ID" value="KAF2883147.1"/>
    <property type="molecule type" value="Genomic_DNA"/>
</dbReference>
<evidence type="ECO:0000256" key="1">
    <source>
        <dbReference type="SAM" id="MobiDB-lite"/>
    </source>
</evidence>
<evidence type="ECO:0000313" key="2">
    <source>
        <dbReference type="EMBL" id="KAF2883147.1"/>
    </source>
</evidence>
<sequence>MQQELLEARGVNISQWTVRRRLQESNLTPKDPSTGPKLTPGTPEFCTGSSEFNIGAVGGPFCSPTRPEYSAALKSGLGTAAVLWTHERNLLSSPGLAVVTREEV</sequence>
<reference evidence="2" key="1">
    <citation type="submission" date="2019-08" db="EMBL/GenBank/DDBJ databases">
        <title>The genome of the North American firefly Photinus pyralis.</title>
        <authorList>
            <consortium name="Photinus pyralis genome working group"/>
            <person name="Fallon T.R."/>
            <person name="Sander Lower S.E."/>
            <person name="Weng J.-K."/>
        </authorList>
    </citation>
    <scope>NUCLEOTIDE SEQUENCE</scope>
    <source>
        <strain evidence="2">TRF0915ILg1</strain>
        <tissue evidence="2">Whole body</tissue>
    </source>
</reference>
<accession>A0A8K0CFF7</accession>